<dbReference type="Gene3D" id="3.40.50.1240">
    <property type="entry name" value="Phosphoglycerate mutase-like"/>
    <property type="match status" value="1"/>
</dbReference>
<accession>A0AAW1STF5</accession>
<organism evidence="2 3">
    <name type="scientific">Apatococcus fuscideae</name>
    <dbReference type="NCBI Taxonomy" id="2026836"/>
    <lineage>
        <taxon>Eukaryota</taxon>
        <taxon>Viridiplantae</taxon>
        <taxon>Chlorophyta</taxon>
        <taxon>core chlorophytes</taxon>
        <taxon>Trebouxiophyceae</taxon>
        <taxon>Chlorellales</taxon>
        <taxon>Chlorellaceae</taxon>
        <taxon>Apatococcus</taxon>
    </lineage>
</organism>
<dbReference type="AlphaFoldDB" id="A0AAW1STF5"/>
<dbReference type="Proteomes" id="UP001485043">
    <property type="component" value="Unassembled WGS sequence"/>
</dbReference>
<dbReference type="EMBL" id="JALJOV010001079">
    <property type="protein sequence ID" value="KAK9855109.1"/>
    <property type="molecule type" value="Genomic_DNA"/>
</dbReference>
<dbReference type="PANTHER" id="PTHR48100">
    <property type="entry name" value="BROAD-SPECIFICITY PHOSPHATASE YOR283W-RELATED"/>
    <property type="match status" value="1"/>
</dbReference>
<evidence type="ECO:0000256" key="1">
    <source>
        <dbReference type="ARBA" id="ARBA00038362"/>
    </source>
</evidence>
<dbReference type="InterPro" id="IPR029033">
    <property type="entry name" value="His_PPase_superfam"/>
</dbReference>
<proteinExistence type="inferred from homology"/>
<dbReference type="PANTHER" id="PTHR48100:SF1">
    <property type="entry name" value="HISTIDINE PHOSPHATASE FAMILY PROTEIN-RELATED"/>
    <property type="match status" value="1"/>
</dbReference>
<evidence type="ECO:0000313" key="2">
    <source>
        <dbReference type="EMBL" id="KAK9855109.1"/>
    </source>
</evidence>
<dbReference type="InterPro" id="IPR013078">
    <property type="entry name" value="His_Pase_superF_clade-1"/>
</dbReference>
<comment type="similarity">
    <text evidence="1">Belongs to the phosphoglycerate mutase family.</text>
</comment>
<sequence length="374" mass="41024">MASEAQLAEGFAAAVASLNDQFALWVATQKQQKPATLWSQGALDYLRHAVMIRRDSADKAQASGQTEVLYKLLQIGKQQEAQLSMMPLQHSKVIHFIRHGEGFHNIGVPGEDPQLTEAGWQQCAALKQHVAKHADQLRIQVVVASPLFRTLETACGVFGGSKWGSAAQGTPLMQAQSAAPQLRTAHAAIATAPGPCIIAFEGCRERIVSCGSWGCTPTSLGPDLCDRRRDTHLTRAHFPGVDFSMIQHQQDTLYDTKRVESEHSVQHRGTLLLQWLLARPESSIAVVTHHGFLGWSLSSFGHECAPAVGNQMHRGFANCEMRSMVVTDAAATYLQGFRQLCPSPHRPSSVFPRQGQASRRPSLPSLRPVLYMRL</sequence>
<gene>
    <name evidence="2" type="ORF">WJX84_006371</name>
</gene>
<comment type="caution">
    <text evidence="2">The sequence shown here is derived from an EMBL/GenBank/DDBJ whole genome shotgun (WGS) entry which is preliminary data.</text>
</comment>
<dbReference type="GO" id="GO:0016791">
    <property type="term" value="F:phosphatase activity"/>
    <property type="evidence" value="ECO:0007669"/>
    <property type="project" value="TreeGrafter"/>
</dbReference>
<dbReference type="SMART" id="SM00855">
    <property type="entry name" value="PGAM"/>
    <property type="match status" value="1"/>
</dbReference>
<dbReference type="SUPFAM" id="SSF53254">
    <property type="entry name" value="Phosphoglycerate mutase-like"/>
    <property type="match status" value="1"/>
</dbReference>
<protein>
    <submittedName>
        <fullName evidence="2">Uncharacterized protein</fullName>
    </submittedName>
</protein>
<dbReference type="Pfam" id="PF00300">
    <property type="entry name" value="His_Phos_1"/>
    <property type="match status" value="1"/>
</dbReference>
<dbReference type="InterPro" id="IPR050275">
    <property type="entry name" value="PGM_Phosphatase"/>
</dbReference>
<keyword evidence="3" id="KW-1185">Reference proteome</keyword>
<name>A0AAW1STF5_9CHLO</name>
<dbReference type="GO" id="GO:0005737">
    <property type="term" value="C:cytoplasm"/>
    <property type="evidence" value="ECO:0007669"/>
    <property type="project" value="TreeGrafter"/>
</dbReference>
<dbReference type="CDD" id="cd07067">
    <property type="entry name" value="HP_PGM_like"/>
    <property type="match status" value="1"/>
</dbReference>
<evidence type="ECO:0000313" key="3">
    <source>
        <dbReference type="Proteomes" id="UP001485043"/>
    </source>
</evidence>
<reference evidence="2 3" key="1">
    <citation type="journal article" date="2024" name="Nat. Commun.">
        <title>Phylogenomics reveals the evolutionary origins of lichenization in chlorophyte algae.</title>
        <authorList>
            <person name="Puginier C."/>
            <person name="Libourel C."/>
            <person name="Otte J."/>
            <person name="Skaloud P."/>
            <person name="Haon M."/>
            <person name="Grisel S."/>
            <person name="Petersen M."/>
            <person name="Berrin J.G."/>
            <person name="Delaux P.M."/>
            <person name="Dal Grande F."/>
            <person name="Keller J."/>
        </authorList>
    </citation>
    <scope>NUCLEOTIDE SEQUENCE [LARGE SCALE GENOMIC DNA]</scope>
    <source>
        <strain evidence="2 3">SAG 2523</strain>
    </source>
</reference>